<protein>
    <submittedName>
        <fullName evidence="1">Uncharacterized protein</fullName>
    </submittedName>
</protein>
<name>A0A835GIL9_SPOEX</name>
<evidence type="ECO:0000313" key="2">
    <source>
        <dbReference type="Proteomes" id="UP000648187"/>
    </source>
</evidence>
<keyword evidence="2" id="KW-1185">Reference proteome</keyword>
<dbReference type="EMBL" id="JACKWZ010000054">
    <property type="protein sequence ID" value="KAF9418529.1"/>
    <property type="molecule type" value="Genomic_DNA"/>
</dbReference>
<dbReference type="PANTHER" id="PTHR10773">
    <property type="entry name" value="DNA-DIRECTED RNA POLYMERASES I, II, AND III SUBUNIT RPABC2"/>
    <property type="match status" value="1"/>
</dbReference>
<dbReference type="AlphaFoldDB" id="A0A835GIL9"/>
<dbReference type="Proteomes" id="UP000648187">
    <property type="component" value="Unassembled WGS sequence"/>
</dbReference>
<sequence length="537" mass="62246">MKKASLIRLQNVVYSLLSEYKIVYCRYNTMRGGGGTLRARGRLVSKSPMPVDADMDAIDRMMNLLSDSDVGDNNIRQGLESEIILNFDTNSEDALNVSNIEENGTKNGEPYQLPESIEDNNNQLNENNTPIPSPECATNHLDYDCSNDFCPWYIENAIQEPHSVISSTTDLLSTPQANTPFSSFSESTPSCSRKRKNISRKDVGNIRRRHVADWIDNKRKKLRNLGKEYKSRDGTTRLAKSLKPMCLENCRQKCSSKISSDERIYIFNQFWNLGNREKQWAFVAYLVLKQKKRRVFTDTPSRRNFTLIYRLNVNRGGEDQFMTVCKKTFLNTFSISEQFVYTALEKLDTTSGLIEMDQRGRHDNHRKVITEDVIKSVCDHIKSIQPVESHYTRSRSDKRYLDGDLNFHRLFDLYKEWFDEQVYSSIANTERQYRDIVNEHFKLSFHVPKKDQCDKCHIYKNKFTPTLVETQLHESHLRNKNLALEPLYQSNLPIPKAKKDDLINMCNSEIIPSGYHNFFTNLPSVNVSDNDPDSDLD</sequence>
<gene>
    <name evidence="1" type="ORF">HW555_004678</name>
</gene>
<organism evidence="1 2">
    <name type="scientific">Spodoptera exigua</name>
    <name type="common">Beet armyworm</name>
    <name type="synonym">Noctua fulgens</name>
    <dbReference type="NCBI Taxonomy" id="7107"/>
    <lineage>
        <taxon>Eukaryota</taxon>
        <taxon>Metazoa</taxon>
        <taxon>Ecdysozoa</taxon>
        <taxon>Arthropoda</taxon>
        <taxon>Hexapoda</taxon>
        <taxon>Insecta</taxon>
        <taxon>Pterygota</taxon>
        <taxon>Neoptera</taxon>
        <taxon>Endopterygota</taxon>
        <taxon>Lepidoptera</taxon>
        <taxon>Glossata</taxon>
        <taxon>Ditrysia</taxon>
        <taxon>Noctuoidea</taxon>
        <taxon>Noctuidae</taxon>
        <taxon>Amphipyrinae</taxon>
        <taxon>Spodoptera</taxon>
    </lineage>
</organism>
<evidence type="ECO:0000313" key="1">
    <source>
        <dbReference type="EMBL" id="KAF9418529.1"/>
    </source>
</evidence>
<comment type="caution">
    <text evidence="1">The sequence shown here is derived from an EMBL/GenBank/DDBJ whole genome shotgun (WGS) entry which is preliminary data.</text>
</comment>
<accession>A0A835GIL9</accession>
<reference evidence="1" key="1">
    <citation type="submission" date="2020-08" db="EMBL/GenBank/DDBJ databases">
        <title>Spodoptera exigua strain:BAW_Kor-Di-RS1 Genome sequencing and assembly.</title>
        <authorList>
            <person name="Kim J."/>
            <person name="Nam H.Y."/>
            <person name="Kwon M."/>
            <person name="Choi J.H."/>
            <person name="Cho S.R."/>
            <person name="Kim G.-H."/>
        </authorList>
    </citation>
    <scope>NUCLEOTIDE SEQUENCE</scope>
    <source>
        <strain evidence="1">BAW_Kor-Di-RS1</strain>
        <tissue evidence="1">Whole-body</tissue>
    </source>
</reference>
<dbReference type="PANTHER" id="PTHR10773:SF19">
    <property type="match status" value="1"/>
</dbReference>
<proteinExistence type="predicted"/>